<evidence type="ECO:0000259" key="8">
    <source>
        <dbReference type="PROSITE" id="PS50109"/>
    </source>
</evidence>
<keyword evidence="4 9" id="KW-0418">Kinase</keyword>
<dbReference type="PRINTS" id="PR00344">
    <property type="entry name" value="BCTRLSENSOR"/>
</dbReference>
<feature type="region of interest" description="Disordered" evidence="6">
    <location>
        <begin position="447"/>
        <end position="472"/>
    </location>
</feature>
<dbReference type="EMBL" id="JBHSXN010000001">
    <property type="protein sequence ID" value="MFC6952518.1"/>
    <property type="molecule type" value="Genomic_DNA"/>
</dbReference>
<keyword evidence="7" id="KW-0472">Membrane</keyword>
<evidence type="ECO:0000313" key="10">
    <source>
        <dbReference type="Proteomes" id="UP001596395"/>
    </source>
</evidence>
<feature type="transmembrane region" description="Helical" evidence="7">
    <location>
        <begin position="183"/>
        <end position="204"/>
    </location>
</feature>
<evidence type="ECO:0000256" key="4">
    <source>
        <dbReference type="ARBA" id="ARBA00022777"/>
    </source>
</evidence>
<organism evidence="9 10">
    <name type="scientific">Halorubellus litoreus</name>
    <dbReference type="NCBI Taxonomy" id="755308"/>
    <lineage>
        <taxon>Archaea</taxon>
        <taxon>Methanobacteriati</taxon>
        <taxon>Methanobacteriota</taxon>
        <taxon>Stenosarchaea group</taxon>
        <taxon>Halobacteria</taxon>
        <taxon>Halobacteriales</taxon>
        <taxon>Halorubellaceae</taxon>
        <taxon>Halorubellus</taxon>
    </lineage>
</organism>
<dbReference type="GO" id="GO:0000160">
    <property type="term" value="P:phosphorelay signal transduction system"/>
    <property type="evidence" value="ECO:0007669"/>
    <property type="project" value="UniProtKB-KW"/>
</dbReference>
<dbReference type="PROSITE" id="PS50109">
    <property type="entry name" value="HIS_KIN"/>
    <property type="match status" value="1"/>
</dbReference>
<feature type="region of interest" description="Disordered" evidence="6">
    <location>
        <begin position="320"/>
        <end position="365"/>
    </location>
</feature>
<dbReference type="Gene3D" id="3.30.450.20">
    <property type="entry name" value="PAS domain"/>
    <property type="match status" value="1"/>
</dbReference>
<evidence type="ECO:0000256" key="7">
    <source>
        <dbReference type="SAM" id="Phobius"/>
    </source>
</evidence>
<keyword evidence="7" id="KW-1133">Transmembrane helix</keyword>
<evidence type="ECO:0000313" key="9">
    <source>
        <dbReference type="EMBL" id="MFC6952518.1"/>
    </source>
</evidence>
<dbReference type="Proteomes" id="UP001596395">
    <property type="component" value="Unassembled WGS sequence"/>
</dbReference>
<dbReference type="Pfam" id="PF16927">
    <property type="entry name" value="HisKA_7TM"/>
    <property type="match status" value="1"/>
</dbReference>
<name>A0ABD5VFR7_9EURY</name>
<evidence type="ECO:0000256" key="3">
    <source>
        <dbReference type="ARBA" id="ARBA00022679"/>
    </source>
</evidence>
<dbReference type="InterPro" id="IPR050736">
    <property type="entry name" value="Sensor_HK_Regulatory"/>
</dbReference>
<dbReference type="InterPro" id="IPR013767">
    <property type="entry name" value="PAS_fold"/>
</dbReference>
<feature type="transmembrane region" description="Helical" evidence="7">
    <location>
        <begin position="98"/>
        <end position="120"/>
    </location>
</feature>
<dbReference type="InterPro" id="IPR003594">
    <property type="entry name" value="HATPase_dom"/>
</dbReference>
<feature type="compositionally biased region" description="Basic and acidic residues" evidence="6">
    <location>
        <begin position="326"/>
        <end position="357"/>
    </location>
</feature>
<comment type="caution">
    <text evidence="9">The sequence shown here is derived from an EMBL/GenBank/DDBJ whole genome shotgun (WGS) entry which is preliminary data.</text>
</comment>
<dbReference type="InterPro" id="IPR031621">
    <property type="entry name" value="HisKA_7TM"/>
</dbReference>
<dbReference type="EC" id="2.7.13.3" evidence="2"/>
<comment type="catalytic activity">
    <reaction evidence="1">
        <text>ATP + protein L-histidine = ADP + protein N-phospho-L-histidine.</text>
        <dbReference type="EC" id="2.7.13.3"/>
    </reaction>
</comment>
<protein>
    <recommendedName>
        <fullName evidence="2">histidine kinase</fullName>
        <ecNumber evidence="2">2.7.13.3</ecNumber>
    </recommendedName>
</protein>
<evidence type="ECO:0000256" key="2">
    <source>
        <dbReference type="ARBA" id="ARBA00012438"/>
    </source>
</evidence>
<evidence type="ECO:0000256" key="5">
    <source>
        <dbReference type="ARBA" id="ARBA00023012"/>
    </source>
</evidence>
<feature type="transmembrane region" description="Helical" evidence="7">
    <location>
        <begin position="148"/>
        <end position="171"/>
    </location>
</feature>
<dbReference type="RefSeq" id="WP_336349492.1">
    <property type="nucleotide sequence ID" value="NZ_JAZAQL010000001.1"/>
</dbReference>
<reference evidence="9 10" key="1">
    <citation type="journal article" date="2019" name="Int. J. Syst. Evol. Microbiol.">
        <title>The Global Catalogue of Microorganisms (GCM) 10K type strain sequencing project: providing services to taxonomists for standard genome sequencing and annotation.</title>
        <authorList>
            <consortium name="The Broad Institute Genomics Platform"/>
            <consortium name="The Broad Institute Genome Sequencing Center for Infectious Disease"/>
            <person name="Wu L."/>
            <person name="Ma J."/>
        </authorList>
    </citation>
    <scope>NUCLEOTIDE SEQUENCE [LARGE SCALE GENOMIC DNA]</scope>
    <source>
        <strain evidence="9 10">GX26</strain>
    </source>
</reference>
<dbReference type="GO" id="GO:0004673">
    <property type="term" value="F:protein histidine kinase activity"/>
    <property type="evidence" value="ECO:0007669"/>
    <property type="project" value="UniProtKB-EC"/>
</dbReference>
<keyword evidence="3" id="KW-0808">Transferase</keyword>
<dbReference type="PANTHER" id="PTHR43711:SF1">
    <property type="entry name" value="HISTIDINE KINASE 1"/>
    <property type="match status" value="1"/>
</dbReference>
<dbReference type="InterPro" id="IPR036890">
    <property type="entry name" value="HATPase_C_sf"/>
</dbReference>
<gene>
    <name evidence="9" type="ORF">ACFQGB_06545</name>
</gene>
<feature type="transmembrane region" description="Helical" evidence="7">
    <location>
        <begin position="62"/>
        <end position="86"/>
    </location>
</feature>
<feature type="transmembrane region" description="Helical" evidence="7">
    <location>
        <begin position="6"/>
        <end position="22"/>
    </location>
</feature>
<evidence type="ECO:0000256" key="6">
    <source>
        <dbReference type="SAM" id="MobiDB-lite"/>
    </source>
</evidence>
<keyword evidence="5" id="KW-0902">Two-component regulatory system</keyword>
<sequence>MLAVLYGALLVPVVVGLGWLAVRLHRDHHDQPGATALAVALLGCGGYAAMDAAEAAATTTAWKYVFLVAQTVPYEFIGPAILVFALEYTGANRYVSRRLVAVLAVVPTITVLALLAWPLADVGLYLSDPVAEPYAAGMLTLSYDPGPWFFVDGLYSVALAAIGATQFLLLWVRSTGMYRRQGLLLFAGLLVPLLAGFVNIVAFPDAPMDLAPPAFAVTWLAIGYALFRSELLAVVPVDWHSLIDQLAEAVFVVDPQGRIVQANAAAATLLAAPERVHSTASDGAGITGVAADGGALVGASATSAVARAFHVDEAEIDDGDVLALDDSPKGTDGGVERSRRDVDDAATDERDATHDDEATVSVESTSVDERRFEARVRTVDDARGRQRGRLFLLYEVTERVALERRTRNQYDQLSVLNRLLRHDIRNDVAVAIGWGERLEADLERDVTDADGQADAGGDGSTPAAHSQDGLTPAERVDHADAVLTANRHIEELTLVARDIAESVANDADLELASVDVGTVLRDAFETAVASYETATFDPPASYPSVVVEANETLGSVFTNLLNNAVQHNDGDEPTVDVTASVDETTVTVRVADDGPGIPDDRKRSVFGRGDKGPESTGSGLGLYLVDRLVDEFDGSVRVEDAALGGAAFVVELPLADGADD</sequence>
<keyword evidence="7" id="KW-0812">Transmembrane</keyword>
<dbReference type="InterPro" id="IPR005467">
    <property type="entry name" value="His_kinase_dom"/>
</dbReference>
<dbReference type="SUPFAM" id="SSF55874">
    <property type="entry name" value="ATPase domain of HSP90 chaperone/DNA topoisomerase II/histidine kinase"/>
    <property type="match status" value="1"/>
</dbReference>
<dbReference type="Pfam" id="PF00989">
    <property type="entry name" value="PAS"/>
    <property type="match status" value="1"/>
</dbReference>
<dbReference type="SMART" id="SM00387">
    <property type="entry name" value="HATPase_c"/>
    <property type="match status" value="1"/>
</dbReference>
<dbReference type="Gene3D" id="3.30.565.10">
    <property type="entry name" value="Histidine kinase-like ATPase, C-terminal domain"/>
    <property type="match status" value="1"/>
</dbReference>
<accession>A0ABD5VFR7</accession>
<dbReference type="InterPro" id="IPR035965">
    <property type="entry name" value="PAS-like_dom_sf"/>
</dbReference>
<dbReference type="InterPro" id="IPR004358">
    <property type="entry name" value="Sig_transdc_His_kin-like_C"/>
</dbReference>
<keyword evidence="10" id="KW-1185">Reference proteome</keyword>
<dbReference type="PANTHER" id="PTHR43711">
    <property type="entry name" value="TWO-COMPONENT HISTIDINE KINASE"/>
    <property type="match status" value="1"/>
</dbReference>
<evidence type="ECO:0000256" key="1">
    <source>
        <dbReference type="ARBA" id="ARBA00000085"/>
    </source>
</evidence>
<proteinExistence type="predicted"/>
<dbReference type="Pfam" id="PF02518">
    <property type="entry name" value="HATPase_c"/>
    <property type="match status" value="1"/>
</dbReference>
<feature type="domain" description="Histidine kinase" evidence="8">
    <location>
        <begin position="419"/>
        <end position="656"/>
    </location>
</feature>
<dbReference type="SUPFAM" id="SSF55785">
    <property type="entry name" value="PYP-like sensor domain (PAS domain)"/>
    <property type="match status" value="1"/>
</dbReference>
<dbReference type="AlphaFoldDB" id="A0ABD5VFR7"/>
<dbReference type="CDD" id="cd00075">
    <property type="entry name" value="HATPase"/>
    <property type="match status" value="1"/>
</dbReference>